<dbReference type="InterPro" id="IPR014869">
    <property type="entry name" value="GT-D"/>
</dbReference>
<evidence type="ECO:0000313" key="3">
    <source>
        <dbReference type="Proteomes" id="UP000236738"/>
    </source>
</evidence>
<dbReference type="RefSeq" id="WP_103914384.1">
    <property type="nucleotide sequence ID" value="NZ_FNUS01000006.1"/>
</dbReference>
<organism evidence="2 3">
    <name type="scientific">Halpernia humi</name>
    <dbReference type="NCBI Taxonomy" id="493375"/>
    <lineage>
        <taxon>Bacteria</taxon>
        <taxon>Pseudomonadati</taxon>
        <taxon>Bacteroidota</taxon>
        <taxon>Flavobacteriia</taxon>
        <taxon>Flavobacteriales</taxon>
        <taxon>Weeksellaceae</taxon>
        <taxon>Chryseobacterium group</taxon>
        <taxon>Halpernia</taxon>
    </lineage>
</organism>
<dbReference type="Pfam" id="PF08759">
    <property type="entry name" value="GT-D"/>
    <property type="match status" value="1"/>
</dbReference>
<keyword evidence="2" id="KW-0808">Transferase</keyword>
<dbReference type="Proteomes" id="UP000236738">
    <property type="component" value="Unassembled WGS sequence"/>
</dbReference>
<dbReference type="GO" id="GO:0016740">
    <property type="term" value="F:transferase activity"/>
    <property type="evidence" value="ECO:0007669"/>
    <property type="project" value="UniProtKB-KW"/>
</dbReference>
<dbReference type="AlphaFoldDB" id="A0A1H6AN60"/>
<dbReference type="OrthoDB" id="796510at2"/>
<sequence>MKNYLYYIYWIYRTLPFRWNFPKYKIMSIEETISDIITQKKSISRFGDGEFLLLLKQQDLGFQKQNTLLVDQLLEVLNNRNPKFLVAIPDSLASTKTHKRFAKVYWKLFINTHGKTLVKLLDKKYNYGNANITRLYVGMKNQAKSKIYFEKIKAIWENRNILIIEGELSRLGVGNDLFDNVKSLERIICPQKNAFEKYEEIKAAAIKLGKDKLILCALGPTATVLCSDLANEGFWAFDIGHIDVEYMWMLMKAEGRVSIKGRYVNESDNSEGFELEPELKSGYEKSIILDLSQ</sequence>
<proteinExistence type="predicted"/>
<reference evidence="3" key="1">
    <citation type="submission" date="2016-10" db="EMBL/GenBank/DDBJ databases">
        <authorList>
            <person name="Varghese N."/>
            <person name="Submissions S."/>
        </authorList>
    </citation>
    <scope>NUCLEOTIDE SEQUENCE [LARGE SCALE GENOMIC DNA]</scope>
    <source>
        <strain evidence="3">DSM 21580</strain>
    </source>
</reference>
<keyword evidence="3" id="KW-1185">Reference proteome</keyword>
<evidence type="ECO:0000259" key="1">
    <source>
        <dbReference type="Pfam" id="PF08759"/>
    </source>
</evidence>
<evidence type="ECO:0000313" key="2">
    <source>
        <dbReference type="EMBL" id="SEG50148.1"/>
    </source>
</evidence>
<gene>
    <name evidence="2" type="ORF">SAMN05421847_2526</name>
</gene>
<protein>
    <submittedName>
        <fullName evidence="2">Glycosyltransferase, SP_1767 family</fullName>
    </submittedName>
</protein>
<name>A0A1H6AN60_9FLAO</name>
<dbReference type="EMBL" id="FNUS01000006">
    <property type="protein sequence ID" value="SEG50148.1"/>
    <property type="molecule type" value="Genomic_DNA"/>
</dbReference>
<feature type="domain" description="Glycosyltransferase GT-D fold" evidence="1">
    <location>
        <begin position="43"/>
        <end position="266"/>
    </location>
</feature>
<accession>A0A1H6AN60</accession>